<gene>
    <name evidence="1" type="ORF">UV68_C0058G0010</name>
</gene>
<dbReference type="AlphaFoldDB" id="A0A0G1D1L2"/>
<comment type="caution">
    <text evidence="1">The sequence shown here is derived from an EMBL/GenBank/DDBJ whole genome shotgun (WGS) entry which is preliminary data.</text>
</comment>
<sequence>MSEPKKYTSLVTLFLDVIAGLTGTVVQAFDGQDHHYFVVERYNPEAFQKRYPNLRSFAKLGTAKGNVFKAKINYEGADFDYHEFSQQGVRCQNCDFADSINFHSGVPADRANEIWNALVKHQKSECKNPIFNLVR</sequence>
<organism evidence="1 2">
    <name type="scientific">Candidatus Collierbacteria bacterium GW2011_GWC2_43_12</name>
    <dbReference type="NCBI Taxonomy" id="1618390"/>
    <lineage>
        <taxon>Bacteria</taxon>
        <taxon>Candidatus Collieribacteriota</taxon>
    </lineage>
</organism>
<accession>A0A0G1D1L2</accession>
<evidence type="ECO:0000313" key="1">
    <source>
        <dbReference type="EMBL" id="KKS91840.1"/>
    </source>
</evidence>
<reference evidence="1 2" key="1">
    <citation type="journal article" date="2015" name="Nature">
        <title>rRNA introns, odd ribosomes, and small enigmatic genomes across a large radiation of phyla.</title>
        <authorList>
            <person name="Brown C.T."/>
            <person name="Hug L.A."/>
            <person name="Thomas B.C."/>
            <person name="Sharon I."/>
            <person name="Castelle C.J."/>
            <person name="Singh A."/>
            <person name="Wilkins M.J."/>
            <person name="Williams K.H."/>
            <person name="Banfield J.F."/>
        </authorList>
    </citation>
    <scope>NUCLEOTIDE SEQUENCE [LARGE SCALE GENOMIC DNA]</scope>
</reference>
<proteinExistence type="predicted"/>
<protein>
    <submittedName>
        <fullName evidence="1">Uncharacterized protein</fullName>
    </submittedName>
</protein>
<evidence type="ECO:0000313" key="2">
    <source>
        <dbReference type="Proteomes" id="UP000033980"/>
    </source>
</evidence>
<dbReference type="Proteomes" id="UP000033980">
    <property type="component" value="Unassembled WGS sequence"/>
</dbReference>
<dbReference type="EMBL" id="LCFK01000058">
    <property type="protein sequence ID" value="KKS91840.1"/>
    <property type="molecule type" value="Genomic_DNA"/>
</dbReference>
<name>A0A0G1D1L2_9BACT</name>